<dbReference type="AlphaFoldDB" id="A0A7N0T1L2"/>
<evidence type="ECO:0000256" key="1">
    <source>
        <dbReference type="ARBA" id="ARBA00022737"/>
    </source>
</evidence>
<dbReference type="InterPro" id="IPR013761">
    <property type="entry name" value="SAM/pointed_sf"/>
</dbReference>
<dbReference type="SUPFAM" id="SSF47769">
    <property type="entry name" value="SAM/Pointed domain"/>
    <property type="match status" value="1"/>
</dbReference>
<dbReference type="Gramene" id="Kaladp0018s0048.1.v1.1">
    <property type="protein sequence ID" value="Kaladp0018s0048.1.v1.1"/>
    <property type="gene ID" value="Kaladp0018s0048.v1.1"/>
</dbReference>
<dbReference type="PROSITE" id="PS50105">
    <property type="entry name" value="SAM_DOMAIN"/>
    <property type="match status" value="1"/>
</dbReference>
<evidence type="ECO:0000313" key="4">
    <source>
        <dbReference type="Proteomes" id="UP000594263"/>
    </source>
</evidence>
<dbReference type="OMA" id="ACEYNLY"/>
<dbReference type="PANTHER" id="PTHR10627:SF65">
    <property type="entry name" value="SAM DOMAIN-CONTAINING PROTEIN"/>
    <property type="match status" value="1"/>
</dbReference>
<accession>A0A7N0T1L2</accession>
<dbReference type="InterPro" id="IPR001660">
    <property type="entry name" value="SAM"/>
</dbReference>
<keyword evidence="4" id="KW-1185">Reference proteome</keyword>
<proteinExistence type="predicted"/>
<name>A0A7N0T1L2_KALFE</name>
<sequence length="353" mass="38910">MLTMSMNSKRERRPNVRLEEIGDLPAAVSFVHKVRGDLRQNGWGCGVGDENTCANAAGYNFDLGFYNRAIQGFACLGSVKVENSSTSADMQQNIENKNPNSRKPAFGLGTCSSGDVGLVNPKLAFGNVTKKRRVMKRKKRASNSGDCSFGSALNNSILSTDSAEDTKKQVKGTYPFNSFASSSHLYLAIGSASYSGPEISTNSKQDLDDYITEPPFDTGHKSNSSELAAYQSGNDHMPEDDAVAYGVDRWLEDRGFGKYVEMFEMHEVDEEALPMLTFEDLKEMGVDAIGPRRKLYKAIQQLRGTAVDHDQQGVLGMNTKSLYSLLGMVARTSLYVFHWLSRQCSSRLFQFGS</sequence>
<reference evidence="3" key="1">
    <citation type="submission" date="2021-01" db="UniProtKB">
        <authorList>
            <consortium name="EnsemblPlants"/>
        </authorList>
    </citation>
    <scope>IDENTIFICATION</scope>
</reference>
<dbReference type="Pfam" id="PF00536">
    <property type="entry name" value="SAM_1"/>
    <property type="match status" value="1"/>
</dbReference>
<dbReference type="PANTHER" id="PTHR10627">
    <property type="entry name" value="SCP160"/>
    <property type="match status" value="1"/>
</dbReference>
<dbReference type="SMART" id="SM00454">
    <property type="entry name" value="SAM"/>
    <property type="match status" value="1"/>
</dbReference>
<organism evidence="3 4">
    <name type="scientific">Kalanchoe fedtschenkoi</name>
    <name type="common">Lavender scallops</name>
    <name type="synonym">South American air plant</name>
    <dbReference type="NCBI Taxonomy" id="63787"/>
    <lineage>
        <taxon>Eukaryota</taxon>
        <taxon>Viridiplantae</taxon>
        <taxon>Streptophyta</taxon>
        <taxon>Embryophyta</taxon>
        <taxon>Tracheophyta</taxon>
        <taxon>Spermatophyta</taxon>
        <taxon>Magnoliopsida</taxon>
        <taxon>eudicotyledons</taxon>
        <taxon>Gunneridae</taxon>
        <taxon>Pentapetalae</taxon>
        <taxon>Saxifragales</taxon>
        <taxon>Crassulaceae</taxon>
        <taxon>Kalanchoe</taxon>
    </lineage>
</organism>
<protein>
    <recommendedName>
        <fullName evidence="2">SAM domain-containing protein</fullName>
    </recommendedName>
</protein>
<feature type="domain" description="SAM" evidence="2">
    <location>
        <begin position="247"/>
        <end position="305"/>
    </location>
</feature>
<evidence type="ECO:0000259" key="2">
    <source>
        <dbReference type="PROSITE" id="PS50105"/>
    </source>
</evidence>
<dbReference type="EnsemblPlants" id="Kaladp0018s0048.4.v1.1">
    <property type="protein sequence ID" value="Kaladp0018s0048.4.v1.1"/>
    <property type="gene ID" value="Kaladp0018s0048.v1.1"/>
</dbReference>
<dbReference type="Proteomes" id="UP000594263">
    <property type="component" value="Unplaced"/>
</dbReference>
<dbReference type="EnsemblPlants" id="Kaladp0018s0048.1.v1.1">
    <property type="protein sequence ID" value="Kaladp0018s0048.1.v1.1"/>
    <property type="gene ID" value="Kaladp0018s0048.v1.1"/>
</dbReference>
<dbReference type="Gene3D" id="1.10.150.50">
    <property type="entry name" value="Transcription Factor, Ets-1"/>
    <property type="match status" value="1"/>
</dbReference>
<dbReference type="CDD" id="cd09487">
    <property type="entry name" value="SAM_superfamily"/>
    <property type="match status" value="1"/>
</dbReference>
<keyword evidence="1" id="KW-0677">Repeat</keyword>
<evidence type="ECO:0000313" key="3">
    <source>
        <dbReference type="EnsemblPlants" id="Kaladp0018s0048.1.v1.1"/>
    </source>
</evidence>
<dbReference type="Gramene" id="Kaladp0018s0048.4.v1.1">
    <property type="protein sequence ID" value="Kaladp0018s0048.4.v1.1"/>
    <property type="gene ID" value="Kaladp0018s0048.v1.1"/>
</dbReference>